<evidence type="ECO:0000313" key="2">
    <source>
        <dbReference type="Proteomes" id="UP001476583"/>
    </source>
</evidence>
<accession>A0ABZ2RJS1</accession>
<protein>
    <submittedName>
        <fullName evidence="1">Uncharacterized protein</fullName>
    </submittedName>
</protein>
<name>A0ABZ2RJS1_ECTME</name>
<sequence length="89" mass="10118">MRLLRGFVKGNLNVLTGSNEQRMLVRNWLEQGLSLEEAQLSTSQQRQLLNLLYVGMGEYLGPEEADWRLSRAVKQSESAALVLAPNWLM</sequence>
<gene>
    <name evidence="1" type="ORF">WG219_16870</name>
</gene>
<keyword evidence="2" id="KW-1185">Reference proteome</keyword>
<dbReference type="Proteomes" id="UP001476583">
    <property type="component" value="Chromosome"/>
</dbReference>
<reference evidence="1 2" key="1">
    <citation type="submission" date="2024-03" db="EMBL/GenBank/DDBJ databases">
        <title>Complete genome of BD2.</title>
        <authorList>
            <person name="Cao G."/>
        </authorList>
    </citation>
    <scope>NUCLEOTIDE SEQUENCE [LARGE SCALE GENOMIC DNA]</scope>
    <source>
        <strain evidence="1 2">BD2</strain>
    </source>
</reference>
<proteinExistence type="predicted"/>
<evidence type="ECO:0000313" key="1">
    <source>
        <dbReference type="EMBL" id="WXL24966.1"/>
    </source>
</evidence>
<dbReference type="EMBL" id="CP148074">
    <property type="protein sequence ID" value="WXL24966.1"/>
    <property type="molecule type" value="Genomic_DNA"/>
</dbReference>
<organism evidence="1 2">
    <name type="scientific">Ectopseudomonas mendocina</name>
    <name type="common">Pseudomonas mendocina</name>
    <dbReference type="NCBI Taxonomy" id="300"/>
    <lineage>
        <taxon>Bacteria</taxon>
        <taxon>Pseudomonadati</taxon>
        <taxon>Pseudomonadota</taxon>
        <taxon>Gammaproteobacteria</taxon>
        <taxon>Pseudomonadales</taxon>
        <taxon>Pseudomonadaceae</taxon>
        <taxon>Ectopseudomonas</taxon>
    </lineage>
</organism>